<gene>
    <name evidence="1" type="ORF">BaRGS_00003645</name>
</gene>
<evidence type="ECO:0000313" key="1">
    <source>
        <dbReference type="EMBL" id="KAK7505075.1"/>
    </source>
</evidence>
<proteinExistence type="predicted"/>
<protein>
    <submittedName>
        <fullName evidence="1">Uncharacterized protein</fullName>
    </submittedName>
</protein>
<evidence type="ECO:0000313" key="2">
    <source>
        <dbReference type="Proteomes" id="UP001519460"/>
    </source>
</evidence>
<dbReference type="Proteomes" id="UP001519460">
    <property type="component" value="Unassembled WGS sequence"/>
</dbReference>
<reference evidence="1 2" key="1">
    <citation type="journal article" date="2023" name="Sci. Data">
        <title>Genome assembly of the Korean intertidal mud-creeper Batillaria attramentaria.</title>
        <authorList>
            <person name="Patra A.K."/>
            <person name="Ho P.T."/>
            <person name="Jun S."/>
            <person name="Lee S.J."/>
            <person name="Kim Y."/>
            <person name="Won Y.J."/>
        </authorList>
    </citation>
    <scope>NUCLEOTIDE SEQUENCE [LARGE SCALE GENOMIC DNA]</scope>
    <source>
        <strain evidence="1">Wonlab-2016</strain>
    </source>
</reference>
<comment type="caution">
    <text evidence="1">The sequence shown here is derived from an EMBL/GenBank/DDBJ whole genome shotgun (WGS) entry which is preliminary data.</text>
</comment>
<sequence length="193" mass="22547">VRAGYVSMFRSRTFGLTTARFVVVYLAFAFQTDRIDEIVYNLVFNLRSRGIEHHIYKCHLVVWEPFPPSPSSDVMQWSSQAPDVDLKEMGLKVTFPTLWKRISWPMTKLENWLNLRVTPSRLSKMNNMSLTFMSSQYHLYRDHFKKCGSSVYVASPRGQTMKSFERAASGYVVWDGQVVVVKLYWNRKCAVLR</sequence>
<organism evidence="1 2">
    <name type="scientific">Batillaria attramentaria</name>
    <dbReference type="NCBI Taxonomy" id="370345"/>
    <lineage>
        <taxon>Eukaryota</taxon>
        <taxon>Metazoa</taxon>
        <taxon>Spiralia</taxon>
        <taxon>Lophotrochozoa</taxon>
        <taxon>Mollusca</taxon>
        <taxon>Gastropoda</taxon>
        <taxon>Caenogastropoda</taxon>
        <taxon>Sorbeoconcha</taxon>
        <taxon>Cerithioidea</taxon>
        <taxon>Batillariidae</taxon>
        <taxon>Batillaria</taxon>
    </lineage>
</organism>
<feature type="non-terminal residue" evidence="1">
    <location>
        <position position="1"/>
    </location>
</feature>
<accession>A0ABD0LZY4</accession>
<dbReference type="AlphaFoldDB" id="A0ABD0LZY4"/>
<name>A0ABD0LZY4_9CAEN</name>
<dbReference type="EMBL" id="JACVVK020000012">
    <property type="protein sequence ID" value="KAK7505075.1"/>
    <property type="molecule type" value="Genomic_DNA"/>
</dbReference>
<keyword evidence="2" id="KW-1185">Reference proteome</keyword>